<sequence precursor="true">MIKRISVYIILILLLGVGGYFAFNSIYQKQTSLDNETINLLIKTLKNPSLVKSINIADDSPPAHAWVPENYERQIEIASKLVTYLEHATMYTSEIPKSQEGLIFAANIGPSQLCVLDTNKSSIIVSPAYYVTVQNNSINVKYIDDVVDVSSNNKHVYIKANKLYNWLKNNEWKIDYINM</sequence>
<dbReference type="EMBL" id="LGTC01000001">
    <property type="protein sequence ID" value="KNY27177.1"/>
    <property type="molecule type" value="Genomic_DNA"/>
</dbReference>
<comment type="caution">
    <text evidence="2">The sequence shown here is derived from an EMBL/GenBank/DDBJ whole genome shotgun (WGS) entry which is preliminary data.</text>
</comment>
<keyword evidence="1" id="KW-1133">Transmembrane helix</keyword>
<gene>
    <name evidence="2" type="ORF">Bccel_2445</name>
</gene>
<accession>A0A0L6JP87</accession>
<evidence type="ECO:0000256" key="1">
    <source>
        <dbReference type="SAM" id="Phobius"/>
    </source>
</evidence>
<proteinExistence type="predicted"/>
<dbReference type="RefSeq" id="WP_036944479.1">
    <property type="nucleotide sequence ID" value="NZ_JQKC01000029.1"/>
</dbReference>
<dbReference type="Proteomes" id="UP000036923">
    <property type="component" value="Unassembled WGS sequence"/>
</dbReference>
<dbReference type="STRING" id="398512.Bccel_2445"/>
<keyword evidence="1" id="KW-0812">Transmembrane</keyword>
<dbReference type="OrthoDB" id="2376522at2"/>
<protein>
    <submittedName>
        <fullName evidence="2">Uncharacterized protein</fullName>
    </submittedName>
</protein>
<organism evidence="2 3">
    <name type="scientific">Pseudobacteroides cellulosolvens ATCC 35603 = DSM 2933</name>
    <dbReference type="NCBI Taxonomy" id="398512"/>
    <lineage>
        <taxon>Bacteria</taxon>
        <taxon>Bacillati</taxon>
        <taxon>Bacillota</taxon>
        <taxon>Clostridia</taxon>
        <taxon>Eubacteriales</taxon>
        <taxon>Oscillospiraceae</taxon>
        <taxon>Pseudobacteroides</taxon>
    </lineage>
</organism>
<keyword evidence="1" id="KW-0472">Membrane</keyword>
<feature type="transmembrane region" description="Helical" evidence="1">
    <location>
        <begin position="7"/>
        <end position="27"/>
    </location>
</feature>
<keyword evidence="3" id="KW-1185">Reference proteome</keyword>
<evidence type="ECO:0000313" key="3">
    <source>
        <dbReference type="Proteomes" id="UP000036923"/>
    </source>
</evidence>
<dbReference type="AlphaFoldDB" id="A0A0L6JP87"/>
<name>A0A0L6JP87_9FIRM</name>
<reference evidence="3" key="1">
    <citation type="submission" date="2015-07" db="EMBL/GenBank/DDBJ databases">
        <title>Near-Complete Genome Sequence of the Cellulolytic Bacterium Bacteroides (Pseudobacteroides) cellulosolvens ATCC 35603.</title>
        <authorList>
            <person name="Dassa B."/>
            <person name="Utturkar S.M."/>
            <person name="Klingeman D.M."/>
            <person name="Hurt R.A."/>
            <person name="Keller M."/>
            <person name="Xu J."/>
            <person name="Reddy Y.H.K."/>
            <person name="Borovok I."/>
            <person name="Grinberg I.R."/>
            <person name="Lamed R."/>
            <person name="Zhivin O."/>
            <person name="Bayer E.A."/>
            <person name="Brown S.D."/>
        </authorList>
    </citation>
    <scope>NUCLEOTIDE SEQUENCE [LARGE SCALE GENOMIC DNA]</scope>
    <source>
        <strain evidence="3">DSM 2933</strain>
    </source>
</reference>
<evidence type="ECO:0000313" key="2">
    <source>
        <dbReference type="EMBL" id="KNY27177.1"/>
    </source>
</evidence>
<dbReference type="eggNOG" id="ENOG50303U2">
    <property type="taxonomic scope" value="Bacteria"/>
</dbReference>